<dbReference type="EMBL" id="GL983829">
    <property type="protein sequence ID" value="EGR31691.1"/>
    <property type="molecule type" value="Genomic_DNA"/>
</dbReference>
<keyword evidence="1" id="KW-1133">Transmembrane helix</keyword>
<evidence type="ECO:0000313" key="2">
    <source>
        <dbReference type="EMBL" id="EGR31691.1"/>
    </source>
</evidence>
<feature type="transmembrane region" description="Helical" evidence="1">
    <location>
        <begin position="164"/>
        <end position="181"/>
    </location>
</feature>
<evidence type="ECO:0000256" key="1">
    <source>
        <dbReference type="SAM" id="Phobius"/>
    </source>
</evidence>
<keyword evidence="3" id="KW-1185">Reference proteome</keyword>
<dbReference type="GeneID" id="14907845"/>
<keyword evidence="1" id="KW-0812">Transmembrane</keyword>
<gene>
    <name evidence="2" type="ORF">IMG5_104050</name>
</gene>
<reference evidence="2 3" key="1">
    <citation type="submission" date="2011-07" db="EMBL/GenBank/DDBJ databases">
        <authorList>
            <person name="Coyne R."/>
            <person name="Brami D."/>
            <person name="Johnson J."/>
            <person name="Hostetler J."/>
            <person name="Hannick L."/>
            <person name="Clark T."/>
            <person name="Cassidy-Hanley D."/>
            <person name="Inman J."/>
        </authorList>
    </citation>
    <scope>NUCLEOTIDE SEQUENCE [LARGE SCALE GENOMIC DNA]</scope>
    <source>
        <strain evidence="2 3">G5</strain>
    </source>
</reference>
<dbReference type="InParanoid" id="G0QSV8"/>
<keyword evidence="1" id="KW-0472">Membrane</keyword>
<dbReference type="RefSeq" id="XP_004035177.1">
    <property type="nucleotide sequence ID" value="XM_004035129.1"/>
</dbReference>
<dbReference type="AlphaFoldDB" id="G0QSV8"/>
<sequence>MKNILKNQSSINIKMNNIKQNKKLTYYFLITLSIHILKQYKVNANQINNIQLKNFMMKLNSIVRLKYTQLELQSLDKIFTNNLNNQKQLQIRIDNLKALKFIIKKFNRLILDIDQFQIKKQFQKAKLQIMMFQFLYKMEFVQTILFLEENMLNQLLIDKIKQKYIFSVLIIFFLIFFYFKQKKNLFLKIFFFFFKKKQKKLYFYLKLYIINLQKIVKKQQKIQRKTIQRRNFKQNIINQYPLNNSIGTNYKQHIKKQQYYHKL</sequence>
<dbReference type="Proteomes" id="UP000008983">
    <property type="component" value="Unassembled WGS sequence"/>
</dbReference>
<proteinExistence type="predicted"/>
<organism evidence="2 3">
    <name type="scientific">Ichthyophthirius multifiliis</name>
    <name type="common">White spot disease agent</name>
    <name type="synonym">Ich</name>
    <dbReference type="NCBI Taxonomy" id="5932"/>
    <lineage>
        <taxon>Eukaryota</taxon>
        <taxon>Sar</taxon>
        <taxon>Alveolata</taxon>
        <taxon>Ciliophora</taxon>
        <taxon>Intramacronucleata</taxon>
        <taxon>Oligohymenophorea</taxon>
        <taxon>Hymenostomatida</taxon>
        <taxon>Ophryoglenina</taxon>
        <taxon>Ichthyophthirius</taxon>
    </lineage>
</organism>
<evidence type="ECO:0000313" key="3">
    <source>
        <dbReference type="Proteomes" id="UP000008983"/>
    </source>
</evidence>
<name>G0QSV8_ICHMU</name>
<accession>G0QSV8</accession>
<evidence type="ECO:0008006" key="4">
    <source>
        <dbReference type="Google" id="ProtNLM"/>
    </source>
</evidence>
<protein>
    <recommendedName>
        <fullName evidence="4">Transmembrane protein</fullName>
    </recommendedName>
</protein>